<feature type="coiled-coil region" evidence="12">
    <location>
        <begin position="797"/>
        <end position="853"/>
    </location>
</feature>
<feature type="compositionally biased region" description="Acidic residues" evidence="13">
    <location>
        <begin position="145"/>
        <end position="157"/>
    </location>
</feature>
<dbReference type="Gene3D" id="1.10.238.10">
    <property type="entry name" value="EF-hand"/>
    <property type="match status" value="2"/>
</dbReference>
<evidence type="ECO:0000259" key="14">
    <source>
        <dbReference type="PROSITE" id="PS50222"/>
    </source>
</evidence>
<gene>
    <name evidence="15" type="ORF">AOXY_G6476</name>
</gene>
<evidence type="ECO:0000256" key="7">
    <source>
        <dbReference type="ARBA" id="ARBA00022837"/>
    </source>
</evidence>
<feature type="domain" description="EF-hand" evidence="14">
    <location>
        <begin position="235"/>
        <end position="270"/>
    </location>
</feature>
<dbReference type="CDD" id="cd00051">
    <property type="entry name" value="EFh"/>
    <property type="match status" value="1"/>
</dbReference>
<protein>
    <recommendedName>
        <fullName evidence="11">Ninein-like protein</fullName>
    </recommendedName>
</protein>
<dbReference type="GO" id="GO:0034454">
    <property type="term" value="P:microtubule anchoring at centrosome"/>
    <property type="evidence" value="ECO:0007669"/>
    <property type="project" value="TreeGrafter"/>
</dbReference>
<feature type="compositionally biased region" description="Basic and acidic residues" evidence="13">
    <location>
        <begin position="186"/>
        <end position="196"/>
    </location>
</feature>
<evidence type="ECO:0000256" key="12">
    <source>
        <dbReference type="SAM" id="Coils"/>
    </source>
</evidence>
<dbReference type="PANTHER" id="PTHR18905">
    <property type="entry name" value="NINEIN"/>
    <property type="match status" value="1"/>
</dbReference>
<evidence type="ECO:0000256" key="2">
    <source>
        <dbReference type="ARBA" id="ARBA00022490"/>
    </source>
</evidence>
<dbReference type="GO" id="GO:0005509">
    <property type="term" value="F:calcium ion binding"/>
    <property type="evidence" value="ECO:0007669"/>
    <property type="project" value="InterPro"/>
</dbReference>
<dbReference type="InterPro" id="IPR011992">
    <property type="entry name" value="EF-hand-dom_pair"/>
</dbReference>
<comment type="subcellular location">
    <subcellularLocation>
        <location evidence="1">Cytoplasm</location>
        <location evidence="1">Cytoskeleton</location>
        <location evidence="1">Microtubule organizing center</location>
        <location evidence="1">Centrosome</location>
    </subcellularLocation>
</comment>
<feature type="domain" description="EF-hand" evidence="14">
    <location>
        <begin position="34"/>
        <end position="69"/>
    </location>
</feature>
<dbReference type="FunFam" id="1.10.238.10:FF:000209">
    <property type="entry name" value="Ninein like"/>
    <property type="match status" value="1"/>
</dbReference>
<evidence type="ECO:0000256" key="13">
    <source>
        <dbReference type="SAM" id="MobiDB-lite"/>
    </source>
</evidence>
<feature type="coiled-coil region" evidence="12">
    <location>
        <begin position="1032"/>
        <end position="1136"/>
    </location>
</feature>
<dbReference type="GO" id="GO:0005813">
    <property type="term" value="C:centrosome"/>
    <property type="evidence" value="ECO:0007669"/>
    <property type="project" value="UniProtKB-SubCell"/>
</dbReference>
<keyword evidence="16" id="KW-1185">Reference proteome</keyword>
<evidence type="ECO:0000256" key="1">
    <source>
        <dbReference type="ARBA" id="ARBA00004300"/>
    </source>
</evidence>
<feature type="coiled-coil region" evidence="12">
    <location>
        <begin position="1682"/>
        <end position="1794"/>
    </location>
</feature>
<dbReference type="SMART" id="SM00054">
    <property type="entry name" value="EFh"/>
    <property type="match status" value="3"/>
</dbReference>
<keyword evidence="6" id="KW-0677">Repeat</keyword>
<feature type="coiled-coil region" evidence="12">
    <location>
        <begin position="416"/>
        <end position="625"/>
    </location>
</feature>
<keyword evidence="8" id="KW-0832">Ubl conjugation</keyword>
<keyword evidence="9 12" id="KW-0175">Coiled coil</keyword>
<keyword evidence="7" id="KW-0106">Calcium</keyword>
<dbReference type="InterPro" id="IPR002048">
    <property type="entry name" value="EF_hand_dom"/>
</dbReference>
<dbReference type="InterPro" id="IPR018247">
    <property type="entry name" value="EF_Hand_1_Ca_BS"/>
</dbReference>
<feature type="compositionally biased region" description="Polar residues" evidence="13">
    <location>
        <begin position="222"/>
        <end position="236"/>
    </location>
</feature>
<accession>A0AAD8GCC0</accession>
<evidence type="ECO:0000256" key="8">
    <source>
        <dbReference type="ARBA" id="ARBA00022843"/>
    </source>
</evidence>
<feature type="region of interest" description="Disordered" evidence="13">
    <location>
        <begin position="132"/>
        <end position="236"/>
    </location>
</feature>
<evidence type="ECO:0000256" key="9">
    <source>
        <dbReference type="ARBA" id="ARBA00023054"/>
    </source>
</evidence>
<evidence type="ECO:0000256" key="3">
    <source>
        <dbReference type="ARBA" id="ARBA00022553"/>
    </source>
</evidence>
<evidence type="ECO:0000256" key="4">
    <source>
        <dbReference type="ARBA" id="ARBA00022701"/>
    </source>
</evidence>
<feature type="domain" description="EF-hand" evidence="14">
    <location>
        <begin position="272"/>
        <end position="307"/>
    </location>
</feature>
<feature type="coiled-coil region" evidence="12">
    <location>
        <begin position="916"/>
        <end position="943"/>
    </location>
</feature>
<dbReference type="PROSITE" id="PS50222">
    <property type="entry name" value="EF_HAND_2"/>
    <property type="match status" value="3"/>
</dbReference>
<dbReference type="PANTHER" id="PTHR18905:SF12">
    <property type="entry name" value="NINEIN-LIKE PROTEIN"/>
    <property type="match status" value="1"/>
</dbReference>
<reference evidence="15" key="1">
    <citation type="submission" date="2022-02" db="EMBL/GenBank/DDBJ databases">
        <title>Atlantic sturgeon de novo genome assembly.</title>
        <authorList>
            <person name="Stock M."/>
            <person name="Klopp C."/>
            <person name="Guiguen Y."/>
            <person name="Cabau C."/>
            <person name="Parinello H."/>
            <person name="Santidrian Yebra-Pimentel E."/>
            <person name="Kuhl H."/>
            <person name="Dirks R.P."/>
            <person name="Guessner J."/>
            <person name="Wuertz S."/>
            <person name="Du K."/>
            <person name="Schartl M."/>
        </authorList>
    </citation>
    <scope>NUCLEOTIDE SEQUENCE</scope>
    <source>
        <strain evidence="15">STURGEONOMICS-FGT-2020</strain>
        <tissue evidence="15">Whole blood</tissue>
    </source>
</reference>
<evidence type="ECO:0000256" key="11">
    <source>
        <dbReference type="ARBA" id="ARBA00071185"/>
    </source>
</evidence>
<dbReference type="PROSITE" id="PS00018">
    <property type="entry name" value="EF_HAND_1"/>
    <property type="match status" value="1"/>
</dbReference>
<evidence type="ECO:0000256" key="10">
    <source>
        <dbReference type="ARBA" id="ARBA00023212"/>
    </source>
</evidence>
<dbReference type="Pfam" id="PF13499">
    <property type="entry name" value="EF-hand_7"/>
    <property type="match status" value="1"/>
</dbReference>
<evidence type="ECO:0000256" key="5">
    <source>
        <dbReference type="ARBA" id="ARBA00022723"/>
    </source>
</evidence>
<feature type="compositionally biased region" description="Polar residues" evidence="13">
    <location>
        <begin position="197"/>
        <end position="213"/>
    </location>
</feature>
<keyword evidence="4" id="KW-0493">Microtubule</keyword>
<name>A0AAD8GCC0_ACIOX</name>
<sequence>MAPVVITRIESWDRRRRTREATACSGMDEAEQNRYVSQLKGVFDSCDTTGTGYLDQEELTELCHKLHLEAHVPVLLKTLLGTDHYARVNFEEFKEGFVAVLSNSLELSTSEDESSYLEPAVPEEVKPKYVKGTKRYGRRSQPELPDSEVEITADSEEPLPYKPTDLFLPGSRRAQLRRSTSLESVESLKSDEETASSKEPQNETFEAQGQMRTWNPDVLDSPRQTSSPRVDSTDVSDSQVQAIWAELGVGGSGYLSRQELSVVCDNIGLPDLHAEELDNLFRKLDKNRNGRVSLSEFQRGLFRHSPLSAHASTPCKPRLKRALHQAFEESPHRTATPSLLCTITGPRLLSCINNGTGYVNPEQVISIWREEGISNSKEILQTLEFRLDEKLNLSELTLALDNELLVSRNGLHQAALVSYKNEIQFLQGQVEQSCKERDKVKTDLEKAEKRSLQLAREVDDRHAAMEHLNESKVKDLEQDYKEKLSTLRSEMDKERELIMQQTNKQRAKLEEEIDLLRANDAILQEEVAVTTKENSRLEKEVDELVEKLADSQKTVSKLQKNLDLMLMEKFGRLDPHNTELFNQEERFAEIIKEFEQQCRELRDRNDELQSELELLRAQVKDRRSRHSLRNNKPLRIEADSRVPLTDSDSDDADIVKKNKYLRVRRYLPTAGRKGSVAPENDPANISIETEMAVEQIKEKYQQEVQDLKIQLETKVNFYERNIVLMNRNVELERKNIEQDFKIEISELEEQKAELEEKCERLQGVIAELREQLQRPGQSQDLEKRFHQERADMEQYYAKEITGLAERLTKEKNQLELELHEKNEEEMVQLRKEAADLEQRLSQMETQHAEAQHVFLQQNHKLQKLQEKFNLEKHQWEVKERDLFVECRKEKLRTEEKMNEEQVRICNSFAMDKKVMEDQYMEQINQLNSEIGTLKTEFEKMRSMGTLPVQSEGGKALKKTEAALENRTAFIMDQAGLTKQLTSDLKLKEEEVEMLKRREDDHLSLKLQQKQHLTPVQAKRPELKENQEVVENYSHQDKECQQLQTLLQAQEEDAKLLRNKVQDMHEHLKNSRDEVLQLKARLKSEEDDKERLLEKEQNLSSRYEQLQIHLKTQEEVLALLRRKKQDLLDELKQRELDVVEQNLKLEFEVKDKEGLLEEITKHIHLCQQLSSGLVEKAAVTKEKTKHLLQLQHMDPLFLEHGVQLDSEVKERGQLKTKLKEKLDILKHNLMLLKDHMSTIQQLSAKLKDKEEEVFLLRKQAGDLSGLLQQREQEAQTQMHQVKEEFEMEKNRLKDQLLQMEKLVTKLEAVSGEGRTHRVQLQGVTEENSALKEKLAICQQDVQKLEVDVNRQRKQTEQMKSEKEKMQSEVELLFKENTRYREEVFEISTRNLQLSSENADLNAKIKADQSTIQLLNERLAQISLQKEEEAVVTRQLQEASGRLEREQLQQQSGWQRDKELMEQELQISKEKLQRLKEVESEFSSLTLKHQWLEQDKERLVKELEEQNEKIERLETALQNVSDQADELRSALQAANQDKGSLTKETVTKQKILQEAEDKIKHLETNVQRLRQEKQLLQTSYRQADEQEKLTLRKECEALHSQLQQCQHKVRNIELIHAQESELQRVNQECQTLRRKQTQLEADLVEAQDQLLEASTTLTLAQSQHVREVQQLKEQAGAAVPRDQLAQLQSQLAEEELRGQRLQEQINIQAEQASKQMALQQEQYKQVLKQMEERMEEVEAKLKNLRMVLQEKVTQLKEQLANNAKSNVLLKDLYVENSQLMKALQVTEQRQKSAEKKNFIMEEKIAALNKLLCKITPASLTA</sequence>
<feature type="coiled-coil region" evidence="12">
    <location>
        <begin position="1613"/>
        <end position="1647"/>
    </location>
</feature>
<dbReference type="Proteomes" id="UP001230051">
    <property type="component" value="Unassembled WGS sequence"/>
</dbReference>
<comment type="caution">
    <text evidence="15">The sequence shown here is derived from an EMBL/GenBank/DDBJ whole genome shotgun (WGS) entry which is preliminary data.</text>
</comment>
<feature type="coiled-coil region" evidence="12">
    <location>
        <begin position="1214"/>
        <end position="1416"/>
    </location>
</feature>
<dbReference type="EMBL" id="JAGXEW010000005">
    <property type="protein sequence ID" value="KAK1171609.1"/>
    <property type="molecule type" value="Genomic_DNA"/>
</dbReference>
<feature type="coiled-coil region" evidence="12">
    <location>
        <begin position="1456"/>
        <end position="1584"/>
    </location>
</feature>
<dbReference type="GO" id="GO:0005874">
    <property type="term" value="C:microtubule"/>
    <property type="evidence" value="ECO:0007669"/>
    <property type="project" value="UniProtKB-KW"/>
</dbReference>
<evidence type="ECO:0000313" key="16">
    <source>
        <dbReference type="Proteomes" id="UP001230051"/>
    </source>
</evidence>
<dbReference type="FunFam" id="1.10.238.10:FF:000094">
    <property type="entry name" value="ninein isoform X7"/>
    <property type="match status" value="1"/>
</dbReference>
<proteinExistence type="predicted"/>
<keyword evidence="3" id="KW-0597">Phosphoprotein</keyword>
<evidence type="ECO:0000256" key="6">
    <source>
        <dbReference type="ARBA" id="ARBA00022737"/>
    </source>
</evidence>
<keyword evidence="10" id="KW-0206">Cytoskeleton</keyword>
<evidence type="ECO:0000313" key="15">
    <source>
        <dbReference type="EMBL" id="KAK1171609.1"/>
    </source>
</evidence>
<keyword evidence="5" id="KW-0479">Metal-binding</keyword>
<organism evidence="15 16">
    <name type="scientific">Acipenser oxyrinchus oxyrinchus</name>
    <dbReference type="NCBI Taxonomy" id="40147"/>
    <lineage>
        <taxon>Eukaryota</taxon>
        <taxon>Metazoa</taxon>
        <taxon>Chordata</taxon>
        <taxon>Craniata</taxon>
        <taxon>Vertebrata</taxon>
        <taxon>Euteleostomi</taxon>
        <taxon>Actinopterygii</taxon>
        <taxon>Chondrostei</taxon>
        <taxon>Acipenseriformes</taxon>
        <taxon>Acipenseridae</taxon>
        <taxon>Acipenser</taxon>
    </lineage>
</organism>
<feature type="coiled-coil region" evidence="12">
    <location>
        <begin position="690"/>
        <end position="771"/>
    </location>
</feature>
<keyword evidence="2" id="KW-0963">Cytoplasm</keyword>
<dbReference type="SUPFAM" id="SSF47473">
    <property type="entry name" value="EF-hand"/>
    <property type="match status" value="1"/>
</dbReference>